<dbReference type="SUPFAM" id="SSF52540">
    <property type="entry name" value="P-loop containing nucleoside triphosphate hydrolases"/>
    <property type="match status" value="1"/>
</dbReference>
<dbReference type="InterPro" id="IPR002182">
    <property type="entry name" value="NB-ARC"/>
</dbReference>
<keyword evidence="6" id="KW-1185">Reference proteome</keyword>
<sequence>MEAKMAGEEASNIEAKMAGEETSKKEAKMDKQETSDPKVTTSIIQQAYESLQSEKKNINIFGSSRAGKTQMSKKLCYRAKIKKLFDFTLWVYMTRNYTPESLTMSLARQLDLIPVNDDWEVEEADNNQQKRERDSDDHDRAPADDPPPPTTETLNKCIVDTLKGKKILVVLEDVVSDKTESSIEKEFWQVWEQVLPPSSVNLTVRKLLISRLKWGDNDNEGFDAFEVPKSLAGREQPHISLRNVIPIGVLKDLWWRGKHFYRDSGSVHYSELITYWILEGYLGAGSMTKLYRKGHGVLMELIDYGVLKVQEGGYVFMDKSLVDDRDLYQAVEQNPSLGLATLINSEDEGVGKITHSNGMLKTTPTARRRKKDEPVLWTLLLDGTHATDRVITRFLECETKLKVFGLFYPTIQSLPKALETIAGLRVLVLRGCEFLTEAKISLNALEVLEISDARNLRKLNSGFFKNMLNLKSLHLSGLQITTLPQAIYSLEKIQWLIVRDCRRLKKLESISKLVDLIVVDLSGNISLETLDKNFLKFNNLQSLNLSKTMVSTTPLLKNRKELTHLLCSECPDLVRLRGLTSLTSLQTIDLSGSKNFQEFHDMSLQSLTSLISLNLSGTGIDHLPSNISKPRYLYLKNCLELQRLACFVSLTNLEVLDLSGSTNLNIIEDKFFDDMKSLRVLNLSETSISCLPSLSNLSSLQELYLSNCRLLTTLPSLESSTKLDTLDASNCIALQNIETKSFESMTQLQKMDFSDTMIVSLPSLPNQCNLRQLLLKNCKSLKNLEELNGQFLHLEELNLSGITSLKPNGVDFVKDASNLRVLDLSDTSIKELPSMSKLTNLTSLFLAGCLFSSKTQLDYPNIKIQVLDLSRSTIEIFPIFDYTNLQKLMLKDCSMKQKPDDAIYTYPHLDYIEYPDIACSTEPEQWNICQLSDTDKSPVFLNTNQFVKKSDFTQQSYHLCAVPAKVGSETWDTYLQRHELVFQDVYLQNYGFAYHHTANKSLQIRGFNQFPKGIENIVNDIDSLLLIDYKLKGFQSCFDPSTFNNLKGCWIERCNEMVTIFEDQKEGNNNPGLNIPLVSLGLCNNIQLKSIYGENQPSRGLDTLKSLYIENCPMFSSSWLPKNLELLEVRYCDMIFESECEFPESLQSLKIWECRKVKQLEDQFEIPKGLKTLCISGAASLKNFVTKNNENINLETLKVENCAMLEYLISSGLQLACIQVIEIRSCEKMKTFCTDINRRNATWLKLKKLRLQDVPMLKDFGVQFECQDMQLHTVD</sequence>
<evidence type="ECO:0000256" key="1">
    <source>
        <dbReference type="ARBA" id="ARBA00022614"/>
    </source>
</evidence>
<dbReference type="SMART" id="SM00369">
    <property type="entry name" value="LRR_TYP"/>
    <property type="match status" value="5"/>
</dbReference>
<dbReference type="GO" id="GO:0051707">
    <property type="term" value="P:response to other organism"/>
    <property type="evidence" value="ECO:0007669"/>
    <property type="project" value="UniProtKB-ARBA"/>
</dbReference>
<dbReference type="InterPro" id="IPR001611">
    <property type="entry name" value="Leu-rich_rpt"/>
</dbReference>
<dbReference type="Proteomes" id="UP001229421">
    <property type="component" value="Unassembled WGS sequence"/>
</dbReference>
<accession>A0AAD8KRA2</accession>
<dbReference type="PRINTS" id="PR00364">
    <property type="entry name" value="DISEASERSIST"/>
</dbReference>
<dbReference type="EMBL" id="JAUHHV010000004">
    <property type="protein sequence ID" value="KAK1427642.1"/>
    <property type="molecule type" value="Genomic_DNA"/>
</dbReference>
<dbReference type="Gene3D" id="3.40.50.300">
    <property type="entry name" value="P-loop containing nucleotide triphosphate hydrolases"/>
    <property type="match status" value="1"/>
</dbReference>
<dbReference type="Pfam" id="PF00931">
    <property type="entry name" value="NB-ARC"/>
    <property type="match status" value="1"/>
</dbReference>
<dbReference type="PANTHER" id="PTHR47186:SF3">
    <property type="entry name" value="OS09G0267800 PROTEIN"/>
    <property type="match status" value="1"/>
</dbReference>
<dbReference type="InterPro" id="IPR003591">
    <property type="entry name" value="Leu-rich_rpt_typical-subtyp"/>
</dbReference>
<evidence type="ECO:0000259" key="4">
    <source>
        <dbReference type="Pfam" id="PF00931"/>
    </source>
</evidence>
<name>A0AAD8KRA2_TARER</name>
<dbReference type="AlphaFoldDB" id="A0AAD8KRA2"/>
<dbReference type="Gene3D" id="3.80.10.10">
    <property type="entry name" value="Ribonuclease Inhibitor"/>
    <property type="match status" value="4"/>
</dbReference>
<dbReference type="SUPFAM" id="SSF52047">
    <property type="entry name" value="RNI-like"/>
    <property type="match status" value="1"/>
</dbReference>
<proteinExistence type="predicted"/>
<keyword evidence="1" id="KW-0433">Leucine-rich repeat</keyword>
<dbReference type="Pfam" id="PF13855">
    <property type="entry name" value="LRR_8"/>
    <property type="match status" value="2"/>
</dbReference>
<gene>
    <name evidence="5" type="ORF">QVD17_16333</name>
</gene>
<protein>
    <recommendedName>
        <fullName evidence="4">NB-ARC domain-containing protein</fullName>
    </recommendedName>
</protein>
<evidence type="ECO:0000256" key="2">
    <source>
        <dbReference type="ARBA" id="ARBA00022737"/>
    </source>
</evidence>
<feature type="region of interest" description="Disordered" evidence="3">
    <location>
        <begin position="1"/>
        <end position="39"/>
    </location>
</feature>
<keyword evidence="2" id="KW-0677">Repeat</keyword>
<feature type="region of interest" description="Disordered" evidence="3">
    <location>
        <begin position="121"/>
        <end position="154"/>
    </location>
</feature>
<dbReference type="GO" id="GO:0043531">
    <property type="term" value="F:ADP binding"/>
    <property type="evidence" value="ECO:0007669"/>
    <property type="project" value="InterPro"/>
</dbReference>
<comment type="caution">
    <text evidence="5">The sequence shown here is derived from an EMBL/GenBank/DDBJ whole genome shotgun (WGS) entry which is preliminary data.</text>
</comment>
<feature type="compositionally biased region" description="Basic and acidic residues" evidence="3">
    <location>
        <begin position="17"/>
        <end position="36"/>
    </location>
</feature>
<feature type="compositionally biased region" description="Basic and acidic residues" evidence="3">
    <location>
        <begin position="128"/>
        <end position="143"/>
    </location>
</feature>
<dbReference type="InterPro" id="IPR032675">
    <property type="entry name" value="LRR_dom_sf"/>
</dbReference>
<organism evidence="5 6">
    <name type="scientific">Tagetes erecta</name>
    <name type="common">African marigold</name>
    <dbReference type="NCBI Taxonomy" id="13708"/>
    <lineage>
        <taxon>Eukaryota</taxon>
        <taxon>Viridiplantae</taxon>
        <taxon>Streptophyta</taxon>
        <taxon>Embryophyta</taxon>
        <taxon>Tracheophyta</taxon>
        <taxon>Spermatophyta</taxon>
        <taxon>Magnoliopsida</taxon>
        <taxon>eudicotyledons</taxon>
        <taxon>Gunneridae</taxon>
        <taxon>Pentapetalae</taxon>
        <taxon>asterids</taxon>
        <taxon>campanulids</taxon>
        <taxon>Asterales</taxon>
        <taxon>Asteraceae</taxon>
        <taxon>Asteroideae</taxon>
        <taxon>Heliantheae alliance</taxon>
        <taxon>Tageteae</taxon>
        <taxon>Tagetes</taxon>
    </lineage>
</organism>
<feature type="domain" description="NB-ARC" evidence="4">
    <location>
        <begin position="47"/>
        <end position="183"/>
    </location>
</feature>
<evidence type="ECO:0000313" key="5">
    <source>
        <dbReference type="EMBL" id="KAK1427642.1"/>
    </source>
</evidence>
<dbReference type="GO" id="GO:0006952">
    <property type="term" value="P:defense response"/>
    <property type="evidence" value="ECO:0007669"/>
    <property type="project" value="UniProtKB-ARBA"/>
</dbReference>
<dbReference type="SUPFAM" id="SSF52058">
    <property type="entry name" value="L domain-like"/>
    <property type="match status" value="2"/>
</dbReference>
<dbReference type="PROSITE" id="PS51450">
    <property type="entry name" value="LRR"/>
    <property type="match status" value="2"/>
</dbReference>
<dbReference type="PANTHER" id="PTHR47186">
    <property type="entry name" value="LEUCINE-RICH REPEAT-CONTAINING PROTEIN 57"/>
    <property type="match status" value="1"/>
</dbReference>
<dbReference type="InterPro" id="IPR027417">
    <property type="entry name" value="P-loop_NTPase"/>
</dbReference>
<evidence type="ECO:0000313" key="6">
    <source>
        <dbReference type="Proteomes" id="UP001229421"/>
    </source>
</evidence>
<evidence type="ECO:0000256" key="3">
    <source>
        <dbReference type="SAM" id="MobiDB-lite"/>
    </source>
</evidence>
<reference evidence="5" key="1">
    <citation type="journal article" date="2023" name="bioRxiv">
        <title>Improved chromosome-level genome assembly for marigold (Tagetes erecta).</title>
        <authorList>
            <person name="Jiang F."/>
            <person name="Yuan L."/>
            <person name="Wang S."/>
            <person name="Wang H."/>
            <person name="Xu D."/>
            <person name="Wang A."/>
            <person name="Fan W."/>
        </authorList>
    </citation>
    <scope>NUCLEOTIDE SEQUENCE</scope>
    <source>
        <strain evidence="5">WSJ</strain>
        <tissue evidence="5">Leaf</tissue>
    </source>
</reference>